<comment type="caution">
    <text evidence="2">The sequence shown here is derived from an EMBL/GenBank/DDBJ whole genome shotgun (WGS) entry which is preliminary data.</text>
</comment>
<reference evidence="2 3" key="1">
    <citation type="submission" date="2018-08" db="EMBL/GenBank/DDBJ databases">
        <title>Sequencing the genomes of 1000 actinobacteria strains.</title>
        <authorList>
            <person name="Klenk H.-P."/>
        </authorList>
    </citation>
    <scope>NUCLEOTIDE SEQUENCE [LARGE SCALE GENOMIC DNA]</scope>
    <source>
        <strain evidence="2 3">DSM 43927</strain>
    </source>
</reference>
<dbReference type="OrthoDB" id="3855413at2"/>
<evidence type="ECO:0000313" key="3">
    <source>
        <dbReference type="Proteomes" id="UP000256661"/>
    </source>
</evidence>
<evidence type="ECO:0000313" key="2">
    <source>
        <dbReference type="EMBL" id="REE97239.1"/>
    </source>
</evidence>
<feature type="transmembrane region" description="Helical" evidence="1">
    <location>
        <begin position="78"/>
        <end position="100"/>
    </location>
</feature>
<proteinExistence type="predicted"/>
<gene>
    <name evidence="2" type="ORF">DFJ69_2703</name>
</gene>
<name>A0A3D9SMU5_9ACTN</name>
<protein>
    <submittedName>
        <fullName evidence="2">Uncharacterized protein</fullName>
    </submittedName>
</protein>
<keyword evidence="1" id="KW-1133">Transmembrane helix</keyword>
<dbReference type="RefSeq" id="WP_116022757.1">
    <property type="nucleotide sequence ID" value="NZ_QTTT01000001.1"/>
</dbReference>
<keyword evidence="1" id="KW-0812">Transmembrane</keyword>
<feature type="transmembrane region" description="Helical" evidence="1">
    <location>
        <begin position="33"/>
        <end position="66"/>
    </location>
</feature>
<keyword evidence="3" id="KW-1185">Reference proteome</keyword>
<evidence type="ECO:0000256" key="1">
    <source>
        <dbReference type="SAM" id="Phobius"/>
    </source>
</evidence>
<dbReference type="EMBL" id="QTTT01000001">
    <property type="protein sequence ID" value="REE97239.1"/>
    <property type="molecule type" value="Genomic_DNA"/>
</dbReference>
<organism evidence="2 3">
    <name type="scientific">Thermomonospora umbrina</name>
    <dbReference type="NCBI Taxonomy" id="111806"/>
    <lineage>
        <taxon>Bacteria</taxon>
        <taxon>Bacillati</taxon>
        <taxon>Actinomycetota</taxon>
        <taxon>Actinomycetes</taxon>
        <taxon>Streptosporangiales</taxon>
        <taxon>Thermomonosporaceae</taxon>
        <taxon>Thermomonospora</taxon>
    </lineage>
</organism>
<keyword evidence="1" id="KW-0472">Membrane</keyword>
<dbReference type="AlphaFoldDB" id="A0A3D9SMU5"/>
<dbReference type="Proteomes" id="UP000256661">
    <property type="component" value="Unassembled WGS sequence"/>
</dbReference>
<sequence>MPDALEGHRARRIAVLNTDGEPHTLQNTLTMTAFVLGISALVLGFIPALHFLGTLAGVIGFPMALYAQLISATTGERWFNVVAMVSAFVGTGFALSHGGFSV</sequence>
<accession>A0A3D9SMU5</accession>